<dbReference type="PROSITE" id="PS51257">
    <property type="entry name" value="PROKAR_LIPOPROTEIN"/>
    <property type="match status" value="1"/>
</dbReference>
<evidence type="ECO:0000259" key="7">
    <source>
        <dbReference type="PROSITE" id="PS51352"/>
    </source>
</evidence>
<dbReference type="EMBL" id="CP022753">
    <property type="protein sequence ID" value="ASU81837.1"/>
    <property type="molecule type" value="Genomic_DNA"/>
</dbReference>
<evidence type="ECO:0000256" key="2">
    <source>
        <dbReference type="ARBA" id="ARBA00022748"/>
    </source>
</evidence>
<evidence type="ECO:0000256" key="6">
    <source>
        <dbReference type="SAM" id="MobiDB-lite"/>
    </source>
</evidence>
<dbReference type="Pfam" id="PF00578">
    <property type="entry name" value="AhpC-TSA"/>
    <property type="match status" value="1"/>
</dbReference>
<dbReference type="KEGG" id="ngv:CDO52_02685"/>
<dbReference type="InterPro" id="IPR050553">
    <property type="entry name" value="Thioredoxin_ResA/DsbE_sf"/>
</dbReference>
<keyword evidence="3" id="KW-0735">Signal-anchor</keyword>
<reference evidence="8 9" key="1">
    <citation type="submission" date="2017-08" db="EMBL/GenBank/DDBJ databases">
        <title>The complete genome sequence of Nocardiopsis gilva YIM 90087.</title>
        <authorList>
            <person name="Yin M."/>
            <person name="Tang S."/>
        </authorList>
    </citation>
    <scope>NUCLEOTIDE SEQUENCE [LARGE SCALE GENOMIC DNA]</scope>
    <source>
        <strain evidence="8 9">YIM 90087</strain>
    </source>
</reference>
<dbReference type="RefSeq" id="WP_017621813.1">
    <property type="nucleotide sequence ID" value="NZ_ANBG01000445.1"/>
</dbReference>
<evidence type="ECO:0000256" key="5">
    <source>
        <dbReference type="ARBA" id="ARBA00023284"/>
    </source>
</evidence>
<proteinExistence type="predicted"/>
<dbReference type="AlphaFoldDB" id="A0A223S168"/>
<dbReference type="PANTHER" id="PTHR42852:SF6">
    <property type="entry name" value="THIOL:DISULFIDE INTERCHANGE PROTEIN DSBE"/>
    <property type="match status" value="1"/>
</dbReference>
<evidence type="ECO:0000256" key="4">
    <source>
        <dbReference type="ARBA" id="ARBA00023157"/>
    </source>
</evidence>
<dbReference type="CDD" id="cd02966">
    <property type="entry name" value="TlpA_like_family"/>
    <property type="match status" value="1"/>
</dbReference>
<keyword evidence="2" id="KW-0201">Cytochrome c-type biogenesis</keyword>
<keyword evidence="9" id="KW-1185">Reference proteome</keyword>
<organism evidence="8 9">
    <name type="scientific">Nocardiopsis gilva YIM 90087</name>
    <dbReference type="NCBI Taxonomy" id="1235441"/>
    <lineage>
        <taxon>Bacteria</taxon>
        <taxon>Bacillati</taxon>
        <taxon>Actinomycetota</taxon>
        <taxon>Actinomycetes</taxon>
        <taxon>Streptosporangiales</taxon>
        <taxon>Nocardiopsidaceae</taxon>
        <taxon>Nocardiopsis</taxon>
    </lineage>
</organism>
<dbReference type="InterPro" id="IPR013766">
    <property type="entry name" value="Thioredoxin_domain"/>
</dbReference>
<dbReference type="SUPFAM" id="SSF52833">
    <property type="entry name" value="Thioredoxin-like"/>
    <property type="match status" value="1"/>
</dbReference>
<feature type="domain" description="Thioredoxin" evidence="7">
    <location>
        <begin position="58"/>
        <end position="200"/>
    </location>
</feature>
<evidence type="ECO:0000313" key="9">
    <source>
        <dbReference type="Proteomes" id="UP000215005"/>
    </source>
</evidence>
<dbReference type="GO" id="GO:0017004">
    <property type="term" value="P:cytochrome complex assembly"/>
    <property type="evidence" value="ECO:0007669"/>
    <property type="project" value="UniProtKB-KW"/>
</dbReference>
<dbReference type="InterPro" id="IPR000866">
    <property type="entry name" value="AhpC/TSA"/>
</dbReference>
<dbReference type="PANTHER" id="PTHR42852">
    <property type="entry name" value="THIOL:DISULFIDE INTERCHANGE PROTEIN DSBE"/>
    <property type="match status" value="1"/>
</dbReference>
<dbReference type="GO" id="GO:0030313">
    <property type="term" value="C:cell envelope"/>
    <property type="evidence" value="ECO:0007669"/>
    <property type="project" value="UniProtKB-SubCell"/>
</dbReference>
<keyword evidence="4" id="KW-1015">Disulfide bond</keyword>
<dbReference type="PROSITE" id="PS51352">
    <property type="entry name" value="THIOREDOXIN_2"/>
    <property type="match status" value="1"/>
</dbReference>
<dbReference type="InterPro" id="IPR036249">
    <property type="entry name" value="Thioredoxin-like_sf"/>
</dbReference>
<dbReference type="GO" id="GO:0016491">
    <property type="term" value="F:oxidoreductase activity"/>
    <property type="evidence" value="ECO:0007669"/>
    <property type="project" value="InterPro"/>
</dbReference>
<evidence type="ECO:0000256" key="1">
    <source>
        <dbReference type="ARBA" id="ARBA00004196"/>
    </source>
</evidence>
<keyword evidence="5" id="KW-0676">Redox-active center</keyword>
<gene>
    <name evidence="8" type="ORF">CDO52_02685</name>
</gene>
<comment type="subcellular location">
    <subcellularLocation>
        <location evidence="1">Cell envelope</location>
    </subcellularLocation>
</comment>
<name>A0A223S168_9ACTN</name>
<sequence>MMLFDRPGGRPYPAFRAGAAATALTLALASCASTEASTGGGGDQRYIQGDGTATEFAPDERMPAPEVSGETLDGDPVSLDDYRGDVLVLNVWASRCGPCRAEIPVLKEVYADHKGRGLEFLGINIKDDRTAAQAFERELEVGYPSIYDQPGMVPQAFRDTVPPQAIPSTIVIDHEGRIASAVVGETTYNQLTDLVVPVLDERNEETDAP</sequence>
<protein>
    <submittedName>
        <fullName evidence="8">TlpA family protein disulfide reductase</fullName>
    </submittedName>
</protein>
<evidence type="ECO:0000256" key="3">
    <source>
        <dbReference type="ARBA" id="ARBA00022968"/>
    </source>
</evidence>
<keyword evidence="3" id="KW-0812">Transmembrane</keyword>
<dbReference type="GO" id="GO:0016209">
    <property type="term" value="F:antioxidant activity"/>
    <property type="evidence" value="ECO:0007669"/>
    <property type="project" value="InterPro"/>
</dbReference>
<feature type="region of interest" description="Disordered" evidence="6">
    <location>
        <begin position="55"/>
        <end position="75"/>
    </location>
</feature>
<evidence type="ECO:0000313" key="8">
    <source>
        <dbReference type="EMBL" id="ASU81837.1"/>
    </source>
</evidence>
<accession>A0A223S168</accession>
<dbReference type="Proteomes" id="UP000215005">
    <property type="component" value="Chromosome"/>
</dbReference>
<dbReference type="Gene3D" id="3.40.30.10">
    <property type="entry name" value="Glutaredoxin"/>
    <property type="match status" value="1"/>
</dbReference>